<reference evidence="1 2" key="1">
    <citation type="submission" date="2016-11" db="EMBL/GenBank/DDBJ databases">
        <title>Genomic analysis of Caldithrix abyssi and proposal of a novel bacterial phylum Caldithrichaeota.</title>
        <authorList>
            <person name="Kublanov I."/>
            <person name="Sigalova O."/>
            <person name="Gavrilov S."/>
            <person name="Lebedinsky A."/>
            <person name="Ivanova N."/>
            <person name="Daum C."/>
            <person name="Reddy T."/>
            <person name="Klenk H.P."/>
            <person name="Goker M."/>
            <person name="Reva O."/>
            <person name="Miroshnichenko M."/>
            <person name="Kyprides N."/>
            <person name="Woyke T."/>
            <person name="Gelfand M."/>
        </authorList>
    </citation>
    <scope>NUCLEOTIDE SEQUENCE [LARGE SCALE GENOMIC DNA]</scope>
    <source>
        <strain evidence="1 2">LF13</strain>
    </source>
</reference>
<protein>
    <submittedName>
        <fullName evidence="1">Uncharacterized protein</fullName>
    </submittedName>
</protein>
<dbReference type="Proteomes" id="UP000183868">
    <property type="component" value="Chromosome"/>
</dbReference>
<evidence type="ECO:0000313" key="1">
    <source>
        <dbReference type="EMBL" id="APF17884.1"/>
    </source>
</evidence>
<organism evidence="1 2">
    <name type="scientific">Caldithrix abyssi DSM 13497</name>
    <dbReference type="NCBI Taxonomy" id="880073"/>
    <lineage>
        <taxon>Bacteria</taxon>
        <taxon>Pseudomonadati</taxon>
        <taxon>Calditrichota</taxon>
        <taxon>Calditrichia</taxon>
        <taxon>Calditrichales</taxon>
        <taxon>Calditrichaceae</taxon>
        <taxon>Caldithrix</taxon>
    </lineage>
</organism>
<proteinExistence type="predicted"/>
<sequence length="811" mass="94323">MKKRTLYFSHILTNFNKNKRKGAAMKKLLAISLISMLLYGCAAYKELKPEPEINPVENGYIEILKDAKQFQLKKDKKYFIVFPPSMQPNFYLILKIKNRDQLNYYLTEVFDQGKGRVIEIPDESPEPGVENVYPISNDVPRYYFVIDLVKSDVLLEMEYRYTARWRYTFEREYASFSRTLAQNSISHEFYEKLGVSVKADEVDWQKEADQVSQKLKALTELSSRLKKIEEIFPPNILNTTDESYQNYLTLKETLEAEVAFQKKYQQLARLLNEERQTRGDMEAFFGVIPAFIDFFEQKENFSKNVWMAVRDVLKKRIDQVVPYYEQRLAQKNDAKAIKSAIPQLQSLIPLAGLTFDEKFKQLAAFIEGYNQTVDQIWTAKKKFQTIVNQAEKKKTMPDNMFFSEIVTRLSKLQYTLPRVNHPALRPYAHYQCVKLLQKELQKLAAQIKIKLDKYRRADSIVPKINVMRDQNNIRGVLGLLKKNPDLDFLYPMYRELDERSLKSQANSIRKALSLGDFTAAELTLKSLYNDKNFVDYQSILPKKKKVLANLQDSLITAIVTQSRQRALKFIEENVTTLQGIDDLYNNPAFYPVHEPTFYAYQKEQNQQKIKALHAELNRLKTVVFPEMAIKKIYAQFIADPDQNGVLKARAIVAHGKYYKGTDSSIKNRIAECDPNIPKLLNKPKDYRRIFALPVTSNSAGENEFLFKVNLRIPSPAQYPIFDVYIKLPKELAQTAANAQWYKSIRFNGKELKNEDRFTIVAPGPENNYECQVGPLQIIKTSNNILEVRFTKKAFKVYQISVMAQKPIIKKH</sequence>
<accession>A0A1J1C660</accession>
<dbReference type="EMBL" id="CP018099">
    <property type="protein sequence ID" value="APF17884.1"/>
    <property type="molecule type" value="Genomic_DNA"/>
</dbReference>
<dbReference type="AlphaFoldDB" id="A0A1J1C660"/>
<dbReference type="KEGG" id="caby:Cabys_1135"/>
<name>A0A1J1C660_CALAY</name>
<evidence type="ECO:0000313" key="2">
    <source>
        <dbReference type="Proteomes" id="UP000183868"/>
    </source>
</evidence>
<gene>
    <name evidence="1" type="ORF">Cabys_1135</name>
</gene>